<dbReference type="EMBL" id="FXUG01000003">
    <property type="protein sequence ID" value="SMP51903.1"/>
    <property type="molecule type" value="Genomic_DNA"/>
</dbReference>
<gene>
    <name evidence="2" type="ORF">SAMN06265222_103376</name>
</gene>
<dbReference type="Proteomes" id="UP001158067">
    <property type="component" value="Unassembled WGS sequence"/>
</dbReference>
<evidence type="ECO:0000256" key="1">
    <source>
        <dbReference type="SAM" id="SignalP"/>
    </source>
</evidence>
<evidence type="ECO:0000313" key="2">
    <source>
        <dbReference type="EMBL" id="SMP51903.1"/>
    </source>
</evidence>
<feature type="signal peptide" evidence="1">
    <location>
        <begin position="1"/>
        <end position="36"/>
    </location>
</feature>
<sequence length="317" mass="34556">MWNSAILVRKKQMLGDRVLSKLVCFASVLFSLTASCCVASSVAAQTNATVSQTSFARTPVSLIPPGTKFTDQAPENWSHLISFVRGKLTHGDVDAVTETVRYYGELFNLVMLANVQKNASHKYTLDQVAVGFSMNIDGKNVIVDSATEGELGGNLSMIGRGVLDRNVAALSQVEQVARTPNSLVLDAPATLLRDGEHREMVVRYYIWVFPENGNLGTLVWLLDPIQHGQVLTVADKTVQLLPPNMWEDRIMNVKKSEFNFVGLPTKKAFALVQIPQGTAFEMSQAMQAVAAEKNYTADTLAELTAAIAETLKAGAKH</sequence>
<reference evidence="2 3" key="1">
    <citation type="submission" date="2017-05" db="EMBL/GenBank/DDBJ databases">
        <authorList>
            <person name="Varghese N."/>
            <person name="Submissions S."/>
        </authorList>
    </citation>
    <scope>NUCLEOTIDE SEQUENCE [LARGE SCALE GENOMIC DNA]</scope>
    <source>
        <strain evidence="2 3">DSM 25457</strain>
    </source>
</reference>
<organism evidence="2 3">
    <name type="scientific">Neorhodopirellula lusitana</name>
    <dbReference type="NCBI Taxonomy" id="445327"/>
    <lineage>
        <taxon>Bacteria</taxon>
        <taxon>Pseudomonadati</taxon>
        <taxon>Planctomycetota</taxon>
        <taxon>Planctomycetia</taxon>
        <taxon>Pirellulales</taxon>
        <taxon>Pirellulaceae</taxon>
        <taxon>Neorhodopirellula</taxon>
    </lineage>
</organism>
<evidence type="ECO:0000313" key="3">
    <source>
        <dbReference type="Proteomes" id="UP001158067"/>
    </source>
</evidence>
<comment type="caution">
    <text evidence="2">The sequence shown here is derived from an EMBL/GenBank/DDBJ whole genome shotgun (WGS) entry which is preliminary data.</text>
</comment>
<keyword evidence="1" id="KW-0732">Signal</keyword>
<keyword evidence="3" id="KW-1185">Reference proteome</keyword>
<protein>
    <recommendedName>
        <fullName evidence="4">DUF4384 domain-containing protein</fullName>
    </recommendedName>
</protein>
<evidence type="ECO:0008006" key="4">
    <source>
        <dbReference type="Google" id="ProtNLM"/>
    </source>
</evidence>
<dbReference type="RefSeq" id="WP_283432156.1">
    <property type="nucleotide sequence ID" value="NZ_FXUG01000003.1"/>
</dbReference>
<accession>A0ABY1PXE6</accession>
<name>A0ABY1PXE6_9BACT</name>
<proteinExistence type="predicted"/>
<feature type="chain" id="PRO_5045188202" description="DUF4384 domain-containing protein" evidence="1">
    <location>
        <begin position="37"/>
        <end position="317"/>
    </location>
</feature>